<evidence type="ECO:0008006" key="3">
    <source>
        <dbReference type="Google" id="ProtNLM"/>
    </source>
</evidence>
<sequence>MKLIYCCILCNLCFLLSSQERKILEGKVYINDSQESISGIYVKNQTTHYTTITDIVGNFSLPARQGDEIIFQSYNIENRTLIVTPLMDKNQAIFIHLNVKEKEIPEIYVTPFKTYGSIELDVKRIPMMNKTNEILAKLGDLTPYKKLDGSTDVDTEAAKLSNMKISIESIIDMLTGDGKKRERLQAYENQIKIIRNIREYFGDQYFIGLGLEKYEIDEFILYTYLNYNIKFFYDHNNYFQILNVFDKNVLTFKALKQNTISTSPKVGKTYFKN</sequence>
<dbReference type="OrthoDB" id="1271345at2"/>
<dbReference type="SUPFAM" id="SSF49464">
    <property type="entry name" value="Carboxypeptidase regulatory domain-like"/>
    <property type="match status" value="1"/>
</dbReference>
<comment type="caution">
    <text evidence="1">The sequence shown here is derived from an EMBL/GenBank/DDBJ whole genome shotgun (WGS) entry which is preliminary data.</text>
</comment>
<reference evidence="1 2" key="1">
    <citation type="submission" date="2018-02" db="EMBL/GenBank/DDBJ databases">
        <title>Genome sequences of Apibacter spp., gut symbionts of Asian honey bees.</title>
        <authorList>
            <person name="Kwong W.K."/>
            <person name="Steele M.I."/>
            <person name="Moran N.A."/>
        </authorList>
    </citation>
    <scope>NUCLEOTIDE SEQUENCE [LARGE SCALE GENOMIC DNA]</scope>
    <source>
        <strain evidence="2">wkB301</strain>
    </source>
</reference>
<evidence type="ECO:0000313" key="1">
    <source>
        <dbReference type="EMBL" id="PQL89486.1"/>
    </source>
</evidence>
<name>A0A2S8A4M5_9FLAO</name>
<dbReference type="RefSeq" id="WP_105247868.1">
    <property type="nucleotide sequence ID" value="NZ_PSZM01000047.1"/>
</dbReference>
<dbReference type="Proteomes" id="UP000238042">
    <property type="component" value="Unassembled WGS sequence"/>
</dbReference>
<gene>
    <name evidence="1" type="ORF">C4S77_12665</name>
</gene>
<proteinExistence type="predicted"/>
<accession>A0A2S8A4M5</accession>
<keyword evidence="2" id="KW-1185">Reference proteome</keyword>
<evidence type="ECO:0000313" key="2">
    <source>
        <dbReference type="Proteomes" id="UP000238042"/>
    </source>
</evidence>
<dbReference type="InterPro" id="IPR008969">
    <property type="entry name" value="CarboxyPept-like_regulatory"/>
</dbReference>
<organism evidence="1 2">
    <name type="scientific">Apibacter adventoris</name>
    <dbReference type="NCBI Taxonomy" id="1679466"/>
    <lineage>
        <taxon>Bacteria</taxon>
        <taxon>Pseudomonadati</taxon>
        <taxon>Bacteroidota</taxon>
        <taxon>Flavobacteriia</taxon>
        <taxon>Flavobacteriales</taxon>
        <taxon>Weeksellaceae</taxon>
        <taxon>Apibacter</taxon>
    </lineage>
</organism>
<dbReference type="EMBL" id="PSZM01000047">
    <property type="protein sequence ID" value="PQL89486.1"/>
    <property type="molecule type" value="Genomic_DNA"/>
</dbReference>
<dbReference type="AlphaFoldDB" id="A0A2S8A4M5"/>
<protein>
    <recommendedName>
        <fullName evidence="3">Carboxypeptidase-like regulatory domain-containing protein</fullName>
    </recommendedName>
</protein>